<keyword evidence="1" id="KW-1133">Transmembrane helix</keyword>
<dbReference type="Proteomes" id="UP001198034">
    <property type="component" value="Unassembled WGS sequence"/>
</dbReference>
<evidence type="ECO:0000313" key="3">
    <source>
        <dbReference type="Proteomes" id="UP001198034"/>
    </source>
</evidence>
<sequence length="132" mass="14607">MSEVKMGYTAMASTVLLVVTVSVWAGFNMGKTEALRVQEQTHPQKAPEPSESMHRAMVGGCRANLIAIESADQGITPGAYVEIPSSLERLRLTKLYPLCESNPGQTQELLADIYAQYIKEIHKENTKLGRER</sequence>
<name>A0ABS8BI62_9NEIS</name>
<feature type="transmembrane region" description="Helical" evidence="1">
    <location>
        <begin position="6"/>
        <end position="27"/>
    </location>
</feature>
<keyword evidence="1" id="KW-0812">Transmembrane</keyword>
<evidence type="ECO:0000313" key="2">
    <source>
        <dbReference type="EMBL" id="MCB5195314.1"/>
    </source>
</evidence>
<gene>
    <name evidence="2" type="ORF">LG219_03280</name>
</gene>
<comment type="caution">
    <text evidence="2">The sequence shown here is derived from an EMBL/GenBank/DDBJ whole genome shotgun (WGS) entry which is preliminary data.</text>
</comment>
<evidence type="ECO:0000256" key="1">
    <source>
        <dbReference type="SAM" id="Phobius"/>
    </source>
</evidence>
<reference evidence="2 3" key="1">
    <citation type="submission" date="2021-10" db="EMBL/GenBank/DDBJ databases">
        <authorList>
            <person name="Chen M."/>
        </authorList>
    </citation>
    <scope>NUCLEOTIDE SEQUENCE [LARGE SCALE GENOMIC DNA]</scope>
    <source>
        <strain evidence="2 3">H3-26</strain>
    </source>
</reference>
<protein>
    <submittedName>
        <fullName evidence="2">Uncharacterized protein</fullName>
    </submittedName>
</protein>
<keyword evidence="1" id="KW-0472">Membrane</keyword>
<keyword evidence="3" id="KW-1185">Reference proteome</keyword>
<accession>A0ABS8BI62</accession>
<dbReference type="EMBL" id="JAJAWG010000001">
    <property type="protein sequence ID" value="MCB5195314.1"/>
    <property type="molecule type" value="Genomic_DNA"/>
</dbReference>
<dbReference type="RefSeq" id="WP_226763107.1">
    <property type="nucleotide sequence ID" value="NZ_JAJAWG010000001.1"/>
</dbReference>
<proteinExistence type="predicted"/>
<organism evidence="2 3">
    <name type="scientific">Deefgea salmonis</name>
    <dbReference type="NCBI Taxonomy" id="2875502"/>
    <lineage>
        <taxon>Bacteria</taxon>
        <taxon>Pseudomonadati</taxon>
        <taxon>Pseudomonadota</taxon>
        <taxon>Betaproteobacteria</taxon>
        <taxon>Neisseriales</taxon>
        <taxon>Chitinibacteraceae</taxon>
        <taxon>Deefgea</taxon>
    </lineage>
</organism>